<evidence type="ECO:0000256" key="7">
    <source>
        <dbReference type="ARBA" id="ARBA00023224"/>
    </source>
</evidence>
<feature type="transmembrane region" description="Helical" evidence="8">
    <location>
        <begin position="165"/>
        <end position="184"/>
    </location>
</feature>
<dbReference type="GO" id="GO:0016020">
    <property type="term" value="C:membrane"/>
    <property type="evidence" value="ECO:0007669"/>
    <property type="project" value="UniProtKB-SubCell"/>
</dbReference>
<dbReference type="PANTHER" id="PTHR48018">
    <property type="entry name" value="OLFACTORY RECEPTOR"/>
    <property type="match status" value="1"/>
</dbReference>
<evidence type="ECO:0000256" key="6">
    <source>
        <dbReference type="ARBA" id="ARBA00023170"/>
    </source>
</evidence>
<organism evidence="10 11">
    <name type="scientific">Balaenoptera physalus</name>
    <name type="common">Fin whale</name>
    <name type="synonym">Balaena physalus</name>
    <dbReference type="NCBI Taxonomy" id="9770"/>
    <lineage>
        <taxon>Eukaryota</taxon>
        <taxon>Metazoa</taxon>
        <taxon>Chordata</taxon>
        <taxon>Craniata</taxon>
        <taxon>Vertebrata</taxon>
        <taxon>Euteleostomi</taxon>
        <taxon>Mammalia</taxon>
        <taxon>Eutheria</taxon>
        <taxon>Laurasiatheria</taxon>
        <taxon>Artiodactyla</taxon>
        <taxon>Whippomorpha</taxon>
        <taxon>Cetacea</taxon>
        <taxon>Mysticeti</taxon>
        <taxon>Balaenopteridae</taxon>
        <taxon>Balaenoptera</taxon>
    </lineage>
</organism>
<gene>
    <name evidence="10" type="ORF">E2I00_015182</name>
</gene>
<dbReference type="AlphaFoldDB" id="A0A643BV20"/>
<keyword evidence="11" id="KW-1185">Reference proteome</keyword>
<keyword evidence="3 8" id="KW-1133">Transmembrane helix</keyword>
<name>A0A643BV20_BALPH</name>
<comment type="caution">
    <text evidence="10">The sequence shown here is derived from an EMBL/GenBank/DDBJ whole genome shotgun (WGS) entry which is preliminary data.</text>
</comment>
<feature type="transmembrane region" description="Helical" evidence="8">
    <location>
        <begin position="25"/>
        <end position="49"/>
    </location>
</feature>
<accession>A0A643BV20</accession>
<evidence type="ECO:0000259" key="9">
    <source>
        <dbReference type="PROSITE" id="PS50262"/>
    </source>
</evidence>
<keyword evidence="6" id="KW-0675">Receptor</keyword>
<keyword evidence="5 8" id="KW-0472">Membrane</keyword>
<evidence type="ECO:0000256" key="4">
    <source>
        <dbReference type="ARBA" id="ARBA00023040"/>
    </source>
</evidence>
<dbReference type="Gene3D" id="1.20.1070.10">
    <property type="entry name" value="Rhodopsin 7-helix transmembrane proteins"/>
    <property type="match status" value="1"/>
</dbReference>
<evidence type="ECO:0000313" key="10">
    <source>
        <dbReference type="EMBL" id="KAB0391610.1"/>
    </source>
</evidence>
<dbReference type="PRINTS" id="PR00245">
    <property type="entry name" value="OLFACTORYR"/>
</dbReference>
<evidence type="ECO:0000256" key="5">
    <source>
        <dbReference type="ARBA" id="ARBA00023136"/>
    </source>
</evidence>
<dbReference type="GO" id="GO:0004930">
    <property type="term" value="F:G protein-coupled receptor activity"/>
    <property type="evidence" value="ECO:0007669"/>
    <property type="project" value="UniProtKB-KW"/>
</dbReference>
<feature type="transmembrane region" description="Helical" evidence="8">
    <location>
        <begin position="134"/>
        <end position="153"/>
    </location>
</feature>
<keyword evidence="7" id="KW-0807">Transducer</keyword>
<reference evidence="10 11" key="1">
    <citation type="journal article" date="2019" name="PLoS ONE">
        <title>Genomic analyses reveal an absence of contemporary introgressive admixture between fin whales and blue whales, despite known hybrids.</title>
        <authorList>
            <person name="Westbury M.V."/>
            <person name="Petersen B."/>
            <person name="Lorenzen E.D."/>
        </authorList>
    </citation>
    <scope>NUCLEOTIDE SEQUENCE [LARGE SCALE GENOMIC DNA]</scope>
    <source>
        <strain evidence="10">FinWhale-01</strain>
    </source>
</reference>
<dbReference type="InterPro" id="IPR000725">
    <property type="entry name" value="Olfact_rcpt"/>
</dbReference>
<proteinExistence type="predicted"/>
<feature type="transmembrane region" description="Helical" evidence="8">
    <location>
        <begin position="89"/>
        <end position="113"/>
    </location>
</feature>
<dbReference type="InterPro" id="IPR017452">
    <property type="entry name" value="GPCR_Rhodpsn_7TM"/>
</dbReference>
<dbReference type="OrthoDB" id="9672860at2759"/>
<evidence type="ECO:0000256" key="8">
    <source>
        <dbReference type="SAM" id="Phobius"/>
    </source>
</evidence>
<keyword evidence="4" id="KW-0297">G-protein coupled receptor</keyword>
<protein>
    <recommendedName>
        <fullName evidence="9">G-protein coupled receptors family 1 profile domain-containing protein</fullName>
    </recommendedName>
</protein>
<evidence type="ECO:0000256" key="1">
    <source>
        <dbReference type="ARBA" id="ARBA00004141"/>
    </source>
</evidence>
<evidence type="ECO:0000256" key="2">
    <source>
        <dbReference type="ARBA" id="ARBA00022692"/>
    </source>
</evidence>
<keyword evidence="2 8" id="KW-0812">Transmembrane</keyword>
<sequence length="208" mass="23072">MENGTEVTDFILVGLTNTPELQIPLFIVFTLIFLISAFGNLGMITLILLDSHLHTPILSFCKSNVVHHFFCDIPAVMALSCSDKHISEMVLVLISSFNVFFALLVILISYLFISITVLKRHSAKGYQKGLSTCASHLSAVSIFYGTVIFMYLQPSSNHSMDTDKVASVFYAMVIPMLNPIVYSLRNKEVKSAFKKVLGNAKFSLAFGF</sequence>
<dbReference type="SUPFAM" id="SSF81321">
    <property type="entry name" value="Family A G protein-coupled receptor-like"/>
    <property type="match status" value="1"/>
</dbReference>
<dbReference type="PROSITE" id="PS50262">
    <property type="entry name" value="G_PROTEIN_RECEP_F1_2"/>
    <property type="match status" value="1"/>
</dbReference>
<evidence type="ECO:0000256" key="3">
    <source>
        <dbReference type="ARBA" id="ARBA00022989"/>
    </source>
</evidence>
<dbReference type="GO" id="GO:0004984">
    <property type="term" value="F:olfactory receptor activity"/>
    <property type="evidence" value="ECO:0007669"/>
    <property type="project" value="InterPro"/>
</dbReference>
<dbReference type="EMBL" id="SGJD01004408">
    <property type="protein sequence ID" value="KAB0391610.1"/>
    <property type="molecule type" value="Genomic_DNA"/>
</dbReference>
<dbReference type="Pfam" id="PF13853">
    <property type="entry name" value="7tm_4"/>
    <property type="match status" value="1"/>
</dbReference>
<feature type="domain" description="G-protein coupled receptors family 1 profile" evidence="9">
    <location>
        <begin position="27"/>
        <end position="182"/>
    </location>
</feature>
<evidence type="ECO:0000313" key="11">
    <source>
        <dbReference type="Proteomes" id="UP000437017"/>
    </source>
</evidence>
<comment type="subcellular location">
    <subcellularLocation>
        <location evidence="1">Membrane</location>
        <topology evidence="1">Multi-pass membrane protein</topology>
    </subcellularLocation>
</comment>
<dbReference type="Proteomes" id="UP000437017">
    <property type="component" value="Unassembled WGS sequence"/>
</dbReference>